<protein>
    <submittedName>
        <fullName evidence="1">DUF1905 domain-containing protein</fullName>
    </submittedName>
</protein>
<dbReference type="OrthoDB" id="680797at2"/>
<keyword evidence="2" id="KW-1185">Reference proteome</keyword>
<dbReference type="InterPro" id="IPR015018">
    <property type="entry name" value="DUF1905"/>
</dbReference>
<evidence type="ECO:0000313" key="2">
    <source>
        <dbReference type="Proteomes" id="UP000260823"/>
    </source>
</evidence>
<dbReference type="Gene3D" id="2.40.30.100">
    <property type="entry name" value="AF2212/PG0164-like"/>
    <property type="match status" value="1"/>
</dbReference>
<sequence length="171" mass="19952">MVEFDTIIYQFGEFGDKTGWTYIEIAADLAEQIKPGTRRAFRVKGLLDNFEIAGKSLLPFGEGSFILPFNQEMRKGTRKKCGAMLHVKLEEDKDFKVETPPELEECFDFEPDAAEYFYSLTKSHQGYFIKWINDAKTPETRVKRIEHTVKATLRKMDYGMMLREMKKERQG</sequence>
<dbReference type="Proteomes" id="UP000260823">
    <property type="component" value="Unassembled WGS sequence"/>
</dbReference>
<evidence type="ECO:0000313" key="1">
    <source>
        <dbReference type="EMBL" id="RFZ85987.1"/>
    </source>
</evidence>
<dbReference type="AlphaFoldDB" id="A0A3E2NYB8"/>
<gene>
    <name evidence="1" type="ORF">DYU05_10495</name>
</gene>
<dbReference type="RefSeq" id="WP_117382881.1">
    <property type="nucleotide sequence ID" value="NZ_QWDE01000001.1"/>
</dbReference>
<dbReference type="Pfam" id="PF13376">
    <property type="entry name" value="OmdA"/>
    <property type="match status" value="1"/>
</dbReference>
<dbReference type="Pfam" id="PF08922">
    <property type="entry name" value="DUF1905"/>
    <property type="match status" value="1"/>
</dbReference>
<comment type="caution">
    <text evidence="1">The sequence shown here is derived from an EMBL/GenBank/DDBJ whole genome shotgun (WGS) entry which is preliminary data.</text>
</comment>
<reference evidence="1 2" key="1">
    <citation type="submission" date="2018-08" db="EMBL/GenBank/DDBJ databases">
        <title>Mucilaginibacter terrae sp. nov., isolated from manganese diggings.</title>
        <authorList>
            <person name="Huang Y."/>
            <person name="Zhou Z."/>
        </authorList>
    </citation>
    <scope>NUCLEOTIDE SEQUENCE [LARGE SCALE GENOMIC DNA]</scope>
    <source>
        <strain evidence="1 2">ZH6</strain>
    </source>
</reference>
<dbReference type="EMBL" id="QWDE01000001">
    <property type="protein sequence ID" value="RFZ85987.1"/>
    <property type="molecule type" value="Genomic_DNA"/>
</dbReference>
<dbReference type="SUPFAM" id="SSF141694">
    <property type="entry name" value="AF2212/PG0164-like"/>
    <property type="match status" value="1"/>
</dbReference>
<proteinExistence type="predicted"/>
<dbReference type="InterPro" id="IPR037079">
    <property type="entry name" value="AF2212/PG0164-like_sf"/>
</dbReference>
<name>A0A3E2NYB8_9SPHI</name>
<organism evidence="1 2">
    <name type="scientific">Mucilaginibacter terrenus</name>
    <dbReference type="NCBI Taxonomy" id="2482727"/>
    <lineage>
        <taxon>Bacteria</taxon>
        <taxon>Pseudomonadati</taxon>
        <taxon>Bacteroidota</taxon>
        <taxon>Sphingobacteriia</taxon>
        <taxon>Sphingobacteriales</taxon>
        <taxon>Sphingobacteriaceae</taxon>
        <taxon>Mucilaginibacter</taxon>
    </lineage>
</organism>
<accession>A0A3E2NYB8</accession>